<dbReference type="EMBL" id="JBHTMM010000154">
    <property type="protein sequence ID" value="MFD1313030.1"/>
    <property type="molecule type" value="Genomic_DNA"/>
</dbReference>
<protein>
    <submittedName>
        <fullName evidence="5">Winged helix-turn-helix transcriptional regulator</fullName>
    </submittedName>
</protein>
<keyword evidence="2" id="KW-0238">DNA-binding</keyword>
<sequence>MTRSYEQACFIARALDVLGERWTLLIVRELTLGPRRYRDFLSALPGLGTSLLAARLKHLEQHDVLRRTTLPGPGRAVAYELTDRGEALMPALAGLAKWGTGLEDPPPGYTGRAAWIMAAMRLIAPAEEAARFDTLTELVVGGETLWLQGDGERVRLETGKAPVTPGLRLTCDKETFYALARGQVAVDSAVASGQLAVDGESETARLFFELFRLPDGHRTNSQ</sequence>
<evidence type="ECO:0000259" key="4">
    <source>
        <dbReference type="PROSITE" id="PS51118"/>
    </source>
</evidence>
<dbReference type="InterPro" id="IPR002577">
    <property type="entry name" value="HTH_HxlR"/>
</dbReference>
<comment type="caution">
    <text evidence="5">The sequence shown here is derived from an EMBL/GenBank/DDBJ whole genome shotgun (WGS) entry which is preliminary data.</text>
</comment>
<dbReference type="SUPFAM" id="SSF46785">
    <property type="entry name" value="Winged helix' DNA-binding domain"/>
    <property type="match status" value="1"/>
</dbReference>
<dbReference type="InterPro" id="IPR036390">
    <property type="entry name" value="WH_DNA-bd_sf"/>
</dbReference>
<evidence type="ECO:0000313" key="5">
    <source>
        <dbReference type="EMBL" id="MFD1313030.1"/>
    </source>
</evidence>
<dbReference type="SUPFAM" id="SSF55718">
    <property type="entry name" value="SCP-like"/>
    <property type="match status" value="1"/>
</dbReference>
<dbReference type="Proteomes" id="UP001597058">
    <property type="component" value="Unassembled WGS sequence"/>
</dbReference>
<dbReference type="Gene3D" id="3.30.1050.10">
    <property type="entry name" value="SCP2 sterol-binding domain"/>
    <property type="match status" value="1"/>
</dbReference>
<gene>
    <name evidence="5" type="ORF">ACFQ5X_45715</name>
</gene>
<name>A0ABW3XWG9_9ACTN</name>
<dbReference type="InterPro" id="IPR003033">
    <property type="entry name" value="SCP2_sterol-bd_dom"/>
</dbReference>
<feature type="domain" description="HTH hxlR-type" evidence="4">
    <location>
        <begin position="9"/>
        <end position="107"/>
    </location>
</feature>
<dbReference type="InterPro" id="IPR036388">
    <property type="entry name" value="WH-like_DNA-bd_sf"/>
</dbReference>
<dbReference type="InterPro" id="IPR036527">
    <property type="entry name" value="SCP2_sterol-bd_dom_sf"/>
</dbReference>
<evidence type="ECO:0000256" key="1">
    <source>
        <dbReference type="ARBA" id="ARBA00023015"/>
    </source>
</evidence>
<dbReference type="PANTHER" id="PTHR33204:SF18">
    <property type="entry name" value="TRANSCRIPTIONAL REGULATORY PROTEIN"/>
    <property type="match status" value="1"/>
</dbReference>
<evidence type="ECO:0000313" key="6">
    <source>
        <dbReference type="Proteomes" id="UP001597058"/>
    </source>
</evidence>
<keyword evidence="1" id="KW-0805">Transcription regulation</keyword>
<dbReference type="PANTHER" id="PTHR33204">
    <property type="entry name" value="TRANSCRIPTIONAL REGULATOR, MARR FAMILY"/>
    <property type="match status" value="1"/>
</dbReference>
<keyword evidence="3" id="KW-0804">Transcription</keyword>
<accession>A0ABW3XWG9</accession>
<organism evidence="5 6">
    <name type="scientific">Streptomyces kaempferi</name>
    <dbReference type="NCBI Taxonomy" id="333725"/>
    <lineage>
        <taxon>Bacteria</taxon>
        <taxon>Bacillati</taxon>
        <taxon>Actinomycetota</taxon>
        <taxon>Actinomycetes</taxon>
        <taxon>Kitasatosporales</taxon>
        <taxon>Streptomycetaceae</taxon>
        <taxon>Streptomyces</taxon>
    </lineage>
</organism>
<evidence type="ECO:0000256" key="3">
    <source>
        <dbReference type="ARBA" id="ARBA00023163"/>
    </source>
</evidence>
<reference evidence="6" key="1">
    <citation type="journal article" date="2019" name="Int. J. Syst. Evol. Microbiol.">
        <title>The Global Catalogue of Microorganisms (GCM) 10K type strain sequencing project: providing services to taxonomists for standard genome sequencing and annotation.</title>
        <authorList>
            <consortium name="The Broad Institute Genomics Platform"/>
            <consortium name="The Broad Institute Genome Sequencing Center for Infectious Disease"/>
            <person name="Wu L."/>
            <person name="Ma J."/>
        </authorList>
    </citation>
    <scope>NUCLEOTIDE SEQUENCE [LARGE SCALE GENOMIC DNA]</scope>
    <source>
        <strain evidence="6">CGMCC 4.7020</strain>
    </source>
</reference>
<dbReference type="RefSeq" id="WP_381238263.1">
    <property type="nucleotide sequence ID" value="NZ_JBHSKH010000055.1"/>
</dbReference>
<proteinExistence type="predicted"/>
<dbReference type="Pfam" id="PF02036">
    <property type="entry name" value="SCP2"/>
    <property type="match status" value="1"/>
</dbReference>
<dbReference type="Gene3D" id="1.10.10.10">
    <property type="entry name" value="Winged helix-like DNA-binding domain superfamily/Winged helix DNA-binding domain"/>
    <property type="match status" value="1"/>
</dbReference>
<dbReference type="Pfam" id="PF01638">
    <property type="entry name" value="HxlR"/>
    <property type="match status" value="1"/>
</dbReference>
<keyword evidence="6" id="KW-1185">Reference proteome</keyword>
<evidence type="ECO:0000256" key="2">
    <source>
        <dbReference type="ARBA" id="ARBA00023125"/>
    </source>
</evidence>
<dbReference type="PROSITE" id="PS51118">
    <property type="entry name" value="HTH_HXLR"/>
    <property type="match status" value="1"/>
</dbReference>